<evidence type="ECO:0000313" key="1">
    <source>
        <dbReference type="EMBL" id="AFX99509.1"/>
    </source>
</evidence>
<accession>K7YSK8</accession>
<dbReference type="AlphaFoldDB" id="K7YSK8"/>
<gene>
    <name evidence="1" type="ORF">A1OE_1336</name>
</gene>
<dbReference type="HOGENOM" id="CLU_3306469_0_0_5"/>
<dbReference type="KEGG" id="thal:A1OE_1336"/>
<proteinExistence type="predicted"/>
<name>K7YSK8_9PROT</name>
<dbReference type="EMBL" id="CP003539">
    <property type="protein sequence ID" value="AFX99509.1"/>
    <property type="molecule type" value="Genomic_DNA"/>
</dbReference>
<dbReference type="STRING" id="1193729.A1OE_1336"/>
<protein>
    <submittedName>
        <fullName evidence="1">Uncharacterized protein</fullName>
    </submittedName>
</protein>
<dbReference type="Proteomes" id="UP000010077">
    <property type="component" value="Chromosome"/>
</dbReference>
<reference evidence="1 2" key="1">
    <citation type="journal article" date="2012" name="Proc. Natl. Acad. Sci. U.S.A.">
        <title>Genome streamlining and chemical defense in a coral reef symbiosis.</title>
        <authorList>
            <person name="Kwan J.C."/>
            <person name="Donia M.S."/>
            <person name="Han A.W."/>
            <person name="Hirose E."/>
            <person name="Haygood M.G."/>
            <person name="Schmidt E.W."/>
        </authorList>
    </citation>
    <scope>NUCLEOTIDE SEQUENCE [LARGE SCALE GENOMIC DNA]</scope>
    <source>
        <strain evidence="1 2">L2</strain>
    </source>
</reference>
<keyword evidence="2" id="KW-1185">Reference proteome</keyword>
<evidence type="ECO:0000313" key="2">
    <source>
        <dbReference type="Proteomes" id="UP000010077"/>
    </source>
</evidence>
<organism evidence="1 2">
    <name type="scientific">Candidatus Endolissoclinum faulkneri L2</name>
    <dbReference type="NCBI Taxonomy" id="1193729"/>
    <lineage>
        <taxon>Bacteria</taxon>
        <taxon>Pseudomonadati</taxon>
        <taxon>Pseudomonadota</taxon>
        <taxon>Alphaproteobacteria</taxon>
        <taxon>Rhodospirillales</taxon>
        <taxon>Rhodospirillaceae</taxon>
        <taxon>Candidatus Endolissoclinum</taxon>
    </lineage>
</organism>
<sequence length="39" mass="4604">MNKLFLITIRLFIACLKILAKINRIHKLILLSLITELRL</sequence>